<dbReference type="EC" id="2.7.2.3" evidence="2 7"/>
<dbReference type="FunFam" id="3.40.50.1260:FF:000007">
    <property type="entry name" value="Phosphoglycerate kinase"/>
    <property type="match status" value="1"/>
</dbReference>
<proteinExistence type="inferred from homology"/>
<dbReference type="SUPFAM" id="SSF53748">
    <property type="entry name" value="Phosphoglycerate kinase"/>
    <property type="match status" value="1"/>
</dbReference>
<dbReference type="PRINTS" id="PR00477">
    <property type="entry name" value="PHGLYCKINASE"/>
</dbReference>
<protein>
    <recommendedName>
        <fullName evidence="2 7">Phosphoglycerate kinase</fullName>
        <ecNumber evidence="2 7">2.7.2.3</ecNumber>
    </recommendedName>
</protein>
<evidence type="ECO:0000256" key="3">
    <source>
        <dbReference type="ARBA" id="ARBA00022679"/>
    </source>
</evidence>
<reference evidence="8 9" key="1">
    <citation type="journal article" date="2018" name="ISME J.">
        <title>A methanotrophic archaeon couples anaerobic oxidation of methane to Fe(III) reduction.</title>
        <authorList>
            <person name="Cai C."/>
            <person name="Leu A.O."/>
            <person name="Xie G.J."/>
            <person name="Guo J."/>
            <person name="Feng Y."/>
            <person name="Zhao J.X."/>
            <person name="Tyson G.W."/>
            <person name="Yuan Z."/>
            <person name="Hu S."/>
        </authorList>
    </citation>
    <scope>NUCLEOTIDE SEQUENCE [LARGE SCALE GENOMIC DNA]</scope>
    <source>
        <strain evidence="8">FeB_12</strain>
    </source>
</reference>
<name>A0A855X397_9BACT</name>
<evidence type="ECO:0000256" key="5">
    <source>
        <dbReference type="ARBA" id="ARBA00022777"/>
    </source>
</evidence>
<dbReference type="GO" id="GO:0043531">
    <property type="term" value="F:ADP binding"/>
    <property type="evidence" value="ECO:0007669"/>
    <property type="project" value="TreeGrafter"/>
</dbReference>
<evidence type="ECO:0000256" key="1">
    <source>
        <dbReference type="ARBA" id="ARBA00000642"/>
    </source>
</evidence>
<evidence type="ECO:0000256" key="7">
    <source>
        <dbReference type="RuleBase" id="RU000532"/>
    </source>
</evidence>
<keyword evidence="4" id="KW-0547">Nucleotide-binding</keyword>
<evidence type="ECO:0000256" key="2">
    <source>
        <dbReference type="ARBA" id="ARBA00013061"/>
    </source>
</evidence>
<dbReference type="GO" id="GO:0006096">
    <property type="term" value="P:glycolytic process"/>
    <property type="evidence" value="ECO:0007669"/>
    <property type="project" value="InterPro"/>
</dbReference>
<comment type="caution">
    <text evidence="8">The sequence shown here is derived from an EMBL/GenBank/DDBJ whole genome shotgun (WGS) entry which is preliminary data.</text>
</comment>
<comment type="similarity">
    <text evidence="7">Belongs to the phosphoglycerate kinase family.</text>
</comment>
<dbReference type="Gene3D" id="3.40.50.1260">
    <property type="entry name" value="Phosphoglycerate kinase, N-terminal domain"/>
    <property type="match status" value="2"/>
</dbReference>
<evidence type="ECO:0000256" key="4">
    <source>
        <dbReference type="ARBA" id="ARBA00022741"/>
    </source>
</evidence>
<keyword evidence="5 7" id="KW-0418">Kinase</keyword>
<keyword evidence="6" id="KW-0067">ATP-binding</keyword>
<evidence type="ECO:0000313" key="9">
    <source>
        <dbReference type="Proteomes" id="UP000250918"/>
    </source>
</evidence>
<dbReference type="InterPro" id="IPR015824">
    <property type="entry name" value="Phosphoglycerate_kinase_N"/>
</dbReference>
<dbReference type="PANTHER" id="PTHR11406">
    <property type="entry name" value="PHOSPHOGLYCERATE KINASE"/>
    <property type="match status" value="1"/>
</dbReference>
<evidence type="ECO:0000313" key="8">
    <source>
        <dbReference type="EMBL" id="PWB68971.1"/>
    </source>
</evidence>
<dbReference type="GO" id="GO:0006094">
    <property type="term" value="P:gluconeogenesis"/>
    <property type="evidence" value="ECO:0007669"/>
    <property type="project" value="TreeGrafter"/>
</dbReference>
<dbReference type="GO" id="GO:0005524">
    <property type="term" value="F:ATP binding"/>
    <property type="evidence" value="ECO:0007669"/>
    <property type="project" value="UniProtKB-KW"/>
</dbReference>
<feature type="non-terminal residue" evidence="8">
    <location>
        <position position="1"/>
    </location>
</feature>
<keyword evidence="3 7" id="KW-0808">Transferase</keyword>
<dbReference type="Pfam" id="PF00162">
    <property type="entry name" value="PGK"/>
    <property type="match status" value="1"/>
</dbReference>
<dbReference type="EMBL" id="PQAP01000183">
    <property type="protein sequence ID" value="PWB68971.1"/>
    <property type="molecule type" value="Genomic_DNA"/>
</dbReference>
<evidence type="ECO:0000256" key="6">
    <source>
        <dbReference type="ARBA" id="ARBA00022840"/>
    </source>
</evidence>
<gene>
    <name evidence="8" type="primary">pgk</name>
    <name evidence="8" type="ORF">C3F09_10820</name>
</gene>
<organism evidence="8 9">
    <name type="scientific">candidate division GN15 bacterium</name>
    <dbReference type="NCBI Taxonomy" id="2072418"/>
    <lineage>
        <taxon>Bacteria</taxon>
        <taxon>candidate division GN15</taxon>
    </lineage>
</organism>
<dbReference type="InterPro" id="IPR001576">
    <property type="entry name" value="Phosphoglycerate_kinase"/>
</dbReference>
<dbReference type="GO" id="GO:0004618">
    <property type="term" value="F:phosphoglycerate kinase activity"/>
    <property type="evidence" value="ECO:0007669"/>
    <property type="project" value="UniProtKB-EC"/>
</dbReference>
<dbReference type="GO" id="GO:0005829">
    <property type="term" value="C:cytosol"/>
    <property type="evidence" value="ECO:0007669"/>
    <property type="project" value="TreeGrafter"/>
</dbReference>
<sequence>RFHKAEEKNDPEFAGRLASLADIYVNDAFGSAHRAHASTEGVTHHFKQSIAGFLMEKELRYLGNALANPKRPFAAILGGAKISGKIDVIQQLLDKVDILVIGGGMVFTFTKAMGYKVGDSLVEAEKIDLARETLARIQGSKVKLVLPVDAVIASEISDSATTRVCPINAIPDGMKGLDIGPDSIKQISVALAGAKTVVWNGPMGVFEHKPFAKGTFEMAKLLADLTQRGATTVVGGGDSAAAVAEAGLEDRLTHISTGGGASLEFLEGKVLPGVAALTEQSNVHSV</sequence>
<accession>A0A855X397</accession>
<dbReference type="AlphaFoldDB" id="A0A855X397"/>
<dbReference type="Proteomes" id="UP000250918">
    <property type="component" value="Unassembled WGS sequence"/>
</dbReference>
<dbReference type="PANTHER" id="PTHR11406:SF23">
    <property type="entry name" value="PHOSPHOGLYCERATE KINASE 1, CHLOROPLASTIC-RELATED"/>
    <property type="match status" value="1"/>
</dbReference>
<comment type="catalytic activity">
    <reaction evidence="1 7">
        <text>(2R)-3-phosphoglycerate + ATP = (2R)-3-phospho-glyceroyl phosphate + ADP</text>
        <dbReference type="Rhea" id="RHEA:14801"/>
        <dbReference type="ChEBI" id="CHEBI:30616"/>
        <dbReference type="ChEBI" id="CHEBI:57604"/>
        <dbReference type="ChEBI" id="CHEBI:58272"/>
        <dbReference type="ChEBI" id="CHEBI:456216"/>
        <dbReference type="EC" id="2.7.2.3"/>
    </reaction>
</comment>
<dbReference type="InterPro" id="IPR036043">
    <property type="entry name" value="Phosphoglycerate_kinase_sf"/>
</dbReference>